<feature type="transmembrane region" description="Helical" evidence="6">
    <location>
        <begin position="12"/>
        <end position="36"/>
    </location>
</feature>
<evidence type="ECO:0008006" key="8">
    <source>
        <dbReference type="Google" id="ProtNLM"/>
    </source>
</evidence>
<dbReference type="GO" id="GO:0005886">
    <property type="term" value="C:plasma membrane"/>
    <property type="evidence" value="ECO:0007669"/>
    <property type="project" value="UniProtKB-SubCell"/>
</dbReference>
<comment type="subcellular location">
    <subcellularLocation>
        <location evidence="1">Cell membrane</location>
        <topology evidence="1">Multi-pass membrane protein</topology>
    </subcellularLocation>
</comment>
<protein>
    <recommendedName>
        <fullName evidence="8">Polysaccharide biosynthesis protein C-terminal domain-containing protein</fullName>
    </recommendedName>
</protein>
<feature type="transmembrane region" description="Helical" evidence="6">
    <location>
        <begin position="152"/>
        <end position="172"/>
    </location>
</feature>
<name>A0A382HNG3_9ZZZZ</name>
<feature type="transmembrane region" description="Helical" evidence="6">
    <location>
        <begin position="255"/>
        <end position="278"/>
    </location>
</feature>
<gene>
    <name evidence="7" type="ORF">METZ01_LOCUS241778</name>
</gene>
<feature type="non-terminal residue" evidence="7">
    <location>
        <position position="1"/>
    </location>
</feature>
<keyword evidence="4 6" id="KW-1133">Transmembrane helix</keyword>
<evidence type="ECO:0000256" key="3">
    <source>
        <dbReference type="ARBA" id="ARBA00022692"/>
    </source>
</evidence>
<feature type="transmembrane region" description="Helical" evidence="6">
    <location>
        <begin position="228"/>
        <end position="249"/>
    </location>
</feature>
<feature type="transmembrane region" description="Helical" evidence="6">
    <location>
        <begin position="122"/>
        <end position="140"/>
    </location>
</feature>
<evidence type="ECO:0000256" key="6">
    <source>
        <dbReference type="SAM" id="Phobius"/>
    </source>
</evidence>
<keyword evidence="5 6" id="KW-0472">Membrane</keyword>
<feature type="transmembrane region" description="Helical" evidence="6">
    <location>
        <begin position="184"/>
        <end position="207"/>
    </location>
</feature>
<proteinExistence type="predicted"/>
<dbReference type="InterPro" id="IPR050833">
    <property type="entry name" value="Poly_Biosynth_Transport"/>
</dbReference>
<evidence type="ECO:0000256" key="5">
    <source>
        <dbReference type="ARBA" id="ARBA00023136"/>
    </source>
</evidence>
<dbReference type="InterPro" id="IPR002797">
    <property type="entry name" value="Polysacc_synth"/>
</dbReference>
<evidence type="ECO:0000256" key="1">
    <source>
        <dbReference type="ARBA" id="ARBA00004651"/>
    </source>
</evidence>
<evidence type="ECO:0000313" key="7">
    <source>
        <dbReference type="EMBL" id="SVB88924.1"/>
    </source>
</evidence>
<dbReference type="PANTHER" id="PTHR30250:SF11">
    <property type="entry name" value="O-ANTIGEN TRANSPORTER-RELATED"/>
    <property type="match status" value="1"/>
</dbReference>
<feature type="transmembrane region" description="Helical" evidence="6">
    <location>
        <begin position="332"/>
        <end position="362"/>
    </location>
</feature>
<dbReference type="PANTHER" id="PTHR30250">
    <property type="entry name" value="PST FAMILY PREDICTED COLANIC ACID TRANSPORTER"/>
    <property type="match status" value="1"/>
</dbReference>
<feature type="transmembrane region" description="Helical" evidence="6">
    <location>
        <begin position="374"/>
        <end position="394"/>
    </location>
</feature>
<feature type="transmembrane region" description="Helical" evidence="6">
    <location>
        <begin position="42"/>
        <end position="62"/>
    </location>
</feature>
<dbReference type="AlphaFoldDB" id="A0A382HNG3"/>
<organism evidence="7">
    <name type="scientific">marine metagenome</name>
    <dbReference type="NCBI Taxonomy" id="408172"/>
    <lineage>
        <taxon>unclassified sequences</taxon>
        <taxon>metagenomes</taxon>
        <taxon>ecological metagenomes</taxon>
    </lineage>
</organism>
<evidence type="ECO:0000256" key="4">
    <source>
        <dbReference type="ARBA" id="ARBA00022989"/>
    </source>
</evidence>
<reference evidence="7" key="1">
    <citation type="submission" date="2018-05" db="EMBL/GenBank/DDBJ databases">
        <authorList>
            <person name="Lanie J.A."/>
            <person name="Ng W.-L."/>
            <person name="Kazmierczak K.M."/>
            <person name="Andrzejewski T.M."/>
            <person name="Davidsen T.M."/>
            <person name="Wayne K.J."/>
            <person name="Tettelin H."/>
            <person name="Glass J.I."/>
            <person name="Rusch D."/>
            <person name="Podicherti R."/>
            <person name="Tsui H.-C.T."/>
            <person name="Winkler M.E."/>
        </authorList>
    </citation>
    <scope>NUCLEOTIDE SEQUENCE</scope>
</reference>
<dbReference type="Pfam" id="PF01943">
    <property type="entry name" value="Polysacc_synt"/>
    <property type="match status" value="1"/>
</dbReference>
<feature type="non-terminal residue" evidence="7">
    <location>
        <position position="395"/>
    </location>
</feature>
<dbReference type="EMBL" id="UINC01062367">
    <property type="protein sequence ID" value="SVB88924.1"/>
    <property type="molecule type" value="Genomic_DNA"/>
</dbReference>
<accession>A0A382HNG3</accession>
<feature type="transmembrane region" description="Helical" evidence="6">
    <location>
        <begin position="298"/>
        <end position="320"/>
    </location>
</feature>
<feature type="transmembrane region" description="Helical" evidence="6">
    <location>
        <begin position="83"/>
        <end position="102"/>
    </location>
</feature>
<evidence type="ECO:0000256" key="2">
    <source>
        <dbReference type="ARBA" id="ARBA00022475"/>
    </source>
</evidence>
<sequence>VNLGRRFLRGGIWAFLAQVTVVPFSLISNGLLARLFSPAELGVYFIAISLASTGALIAQFGMAQSIVRLVAENLERPLVAGQAIKIALIVGGTGSAVVAASLSAGLGDVLSRVVFESENLRPVIGLVGGLIIAMTLRNLVAQSLRGFHDIRMAELTGRVISSFLFVCAYTYLWTAKVDLDLGTVLLIIIGGTAVSLFIGVVSLVGKVGEWPQEGEPGLGKVLSMSKPFWVSSIFLSLLTIGPLWIVGTLGNESDVAIYGACSRLVILVLLPLVIVNQVTPPMIVELYGKRDFYQLEKLLRSIATVAGIPALIVLCFFMFFSEDILALIFGSYYMLGGSVLAILSVGYLFNVACGSCGVVLLMTGGERTMMLMTLLSTVFVLLSSFIAFHFFGILG</sequence>
<keyword evidence="3 6" id="KW-0812">Transmembrane</keyword>
<keyword evidence="2" id="KW-1003">Cell membrane</keyword>